<dbReference type="PANTHER" id="PTHR30034:SF6">
    <property type="entry name" value="YOP PROTEINS TRANSLOCATION PROTEIN Q"/>
    <property type="match status" value="1"/>
</dbReference>
<dbReference type="GO" id="GO:0009425">
    <property type="term" value="C:bacterial-type flagellum basal body"/>
    <property type="evidence" value="ECO:0007669"/>
    <property type="project" value="InterPro"/>
</dbReference>
<dbReference type="Proteomes" id="UP000189545">
    <property type="component" value="Chromosome"/>
</dbReference>
<dbReference type="PANTHER" id="PTHR30034">
    <property type="entry name" value="FLAGELLAR MOTOR SWITCH PROTEIN FLIM"/>
    <property type="match status" value="1"/>
</dbReference>
<dbReference type="InterPro" id="IPR001543">
    <property type="entry name" value="FliN-like_C"/>
</dbReference>
<gene>
    <name evidence="3" type="ORF">Sps_05574</name>
</gene>
<dbReference type="AlphaFoldDB" id="A0A1S6HYH9"/>
<accession>A0A1S6HYH9</accession>
<reference evidence="3 4" key="1">
    <citation type="submission" date="2016-03" db="EMBL/GenBank/DDBJ databases">
        <title>Complete genome sequence of Shewanella psychrophila WP2, a deep sea bacterium isolated from west Pacific sediment.</title>
        <authorList>
            <person name="Xu G."/>
            <person name="Jian H."/>
        </authorList>
    </citation>
    <scope>NUCLEOTIDE SEQUENCE [LARGE SCALE GENOMIC DNA]</scope>
    <source>
        <strain evidence="3 4">WP2</strain>
    </source>
</reference>
<dbReference type="GO" id="GO:0071978">
    <property type="term" value="P:bacterial-type flagellum-dependent swarming motility"/>
    <property type="evidence" value="ECO:0007669"/>
    <property type="project" value="TreeGrafter"/>
</dbReference>
<dbReference type="EMBL" id="CP014782">
    <property type="protein sequence ID" value="AQS40637.1"/>
    <property type="molecule type" value="Genomic_DNA"/>
</dbReference>
<protein>
    <submittedName>
        <fullName evidence="3">Type III secretion system apparatus protein YscQ/HrcQ</fullName>
    </submittedName>
</protein>
<feature type="domain" description="Flagellar motor switch protein FliN-like C-terminal" evidence="2">
    <location>
        <begin position="242"/>
        <end position="311"/>
    </location>
</feature>
<dbReference type="GO" id="GO:0050918">
    <property type="term" value="P:positive chemotaxis"/>
    <property type="evidence" value="ECO:0007669"/>
    <property type="project" value="TreeGrafter"/>
</dbReference>
<dbReference type="Gene3D" id="2.30.330.10">
    <property type="entry name" value="SpoA-like"/>
    <property type="match status" value="1"/>
</dbReference>
<dbReference type="KEGG" id="spsw:Sps_05574"/>
<dbReference type="GO" id="GO:0003774">
    <property type="term" value="F:cytoskeletal motor activity"/>
    <property type="evidence" value="ECO:0007669"/>
    <property type="project" value="InterPro"/>
</dbReference>
<evidence type="ECO:0000313" key="3">
    <source>
        <dbReference type="EMBL" id="AQS40637.1"/>
    </source>
</evidence>
<organism evidence="3 4">
    <name type="scientific">Shewanella psychrophila</name>
    <dbReference type="NCBI Taxonomy" id="225848"/>
    <lineage>
        <taxon>Bacteria</taxon>
        <taxon>Pseudomonadati</taxon>
        <taxon>Pseudomonadota</taxon>
        <taxon>Gammaproteobacteria</taxon>
        <taxon>Alteromonadales</taxon>
        <taxon>Shewanellaceae</taxon>
        <taxon>Shewanella</taxon>
    </lineage>
</organism>
<dbReference type="InterPro" id="IPR013385">
    <property type="entry name" value="T3SS_SpaO/YscQ/SpaO"/>
</dbReference>
<evidence type="ECO:0000256" key="1">
    <source>
        <dbReference type="ARBA" id="ARBA00009226"/>
    </source>
</evidence>
<proteinExistence type="inferred from homology"/>
<comment type="similarity">
    <text evidence="1">Belongs to the FliN/MopA/SpaO family.</text>
</comment>
<dbReference type="SUPFAM" id="SSF101801">
    <property type="entry name" value="Surface presentation of antigens (SPOA)"/>
    <property type="match status" value="2"/>
</dbReference>
<dbReference type="PRINTS" id="PR00956">
    <property type="entry name" value="FLGMOTORFLIN"/>
</dbReference>
<sequence length="317" mass="34689">MLNLPLPSISEQELELNNRVYSKQYKFDVDEGLSIEAGLAKRPGLNGYELEIFIGSSKISCLIQAEQVQACLADLLTSTPFAILPEILQLEFITAALTPYQAFLTQEFGQQLVLSALKSVELNPSQTKTGFINFIRNGSGLTCWIENDPQFIFSALPAAESVIGPSIKLPLALRIGHTSLSLDQAKSLESGDIIFFDSNHLTDNQAVLIIANKPIWRCGLIDNRVTITAPETEKPMSSEASDIQSLPINISFEIGEQTVTVAELSQLQENFVFELANSADQAVKLKANGQVLATGELVKINEHLGVRITKLTNQEIS</sequence>
<dbReference type="STRING" id="225848.Sps_05574"/>
<dbReference type="NCBIfam" id="TIGR02551">
    <property type="entry name" value="SpaO_YscQ"/>
    <property type="match status" value="1"/>
</dbReference>
<dbReference type="Pfam" id="PF01052">
    <property type="entry name" value="FliMN_C"/>
    <property type="match status" value="1"/>
</dbReference>
<dbReference type="InterPro" id="IPR036429">
    <property type="entry name" value="SpoA-like_sf"/>
</dbReference>
<evidence type="ECO:0000313" key="4">
    <source>
        <dbReference type="Proteomes" id="UP000189545"/>
    </source>
</evidence>
<name>A0A1S6HYH9_9GAMM</name>
<keyword evidence="4" id="KW-1185">Reference proteome</keyword>
<evidence type="ECO:0000259" key="2">
    <source>
        <dbReference type="Pfam" id="PF01052"/>
    </source>
</evidence>
<dbReference type="InterPro" id="IPR001172">
    <property type="entry name" value="FliN_T3SS_HrcQb"/>
</dbReference>
<dbReference type="GO" id="GO:0030254">
    <property type="term" value="P:protein secretion by the type III secretion system"/>
    <property type="evidence" value="ECO:0007669"/>
    <property type="project" value="InterPro"/>
</dbReference>